<sequence>MLGAALAGCGIRATEVPTDFGPAPSRVPCVNSAADVAAQSGTGVPEEIYLVCGSQLVQVDRQIELAGDGAEGDPVRVAQGLLDELRKPPTESEAQAGFTSDVKGRPKVSGPRGEDPPSALRLSSPPERMSPYELAQLVCTFARSVAADRDGSVVLGGPDENSPLRRYECTEELRARPGTVPAPAETVGS</sequence>
<feature type="region of interest" description="Disordered" evidence="1">
    <location>
        <begin position="85"/>
        <end position="127"/>
    </location>
</feature>
<dbReference type="Proteomes" id="UP000598297">
    <property type="component" value="Unassembled WGS sequence"/>
</dbReference>
<proteinExistence type="predicted"/>
<dbReference type="AlphaFoldDB" id="A0A964V380"/>
<evidence type="ECO:0008006" key="4">
    <source>
        <dbReference type="Google" id="ProtNLM"/>
    </source>
</evidence>
<evidence type="ECO:0000313" key="3">
    <source>
        <dbReference type="Proteomes" id="UP000598297"/>
    </source>
</evidence>
<gene>
    <name evidence="2" type="ORF">GUY60_34210</name>
</gene>
<organism evidence="2 3">
    <name type="scientific">Streptomyces boluensis</name>
    <dbReference type="NCBI Taxonomy" id="1775135"/>
    <lineage>
        <taxon>Bacteria</taxon>
        <taxon>Bacillati</taxon>
        <taxon>Actinomycetota</taxon>
        <taxon>Actinomycetes</taxon>
        <taxon>Kitasatosporales</taxon>
        <taxon>Streptomycetaceae</taxon>
        <taxon>Streptomyces</taxon>
    </lineage>
</organism>
<keyword evidence="3" id="KW-1185">Reference proteome</keyword>
<dbReference type="OrthoDB" id="4331879at2"/>
<evidence type="ECO:0000313" key="2">
    <source>
        <dbReference type="EMBL" id="NBE56400.1"/>
    </source>
</evidence>
<protein>
    <recommendedName>
        <fullName evidence="4">Lipoprotein</fullName>
    </recommendedName>
</protein>
<dbReference type="EMBL" id="JAAAHS010000483">
    <property type="protein sequence ID" value="NBE56400.1"/>
    <property type="molecule type" value="Genomic_DNA"/>
</dbReference>
<reference evidence="2" key="1">
    <citation type="submission" date="2020-01" db="EMBL/GenBank/DDBJ databases">
        <title>Whole-genome analyses of novel actinobacteria.</title>
        <authorList>
            <person name="Sahin N."/>
        </authorList>
    </citation>
    <scope>NUCLEOTIDE SEQUENCE</scope>
    <source>
        <strain evidence="2">YC537</strain>
    </source>
</reference>
<evidence type="ECO:0000256" key="1">
    <source>
        <dbReference type="SAM" id="MobiDB-lite"/>
    </source>
</evidence>
<comment type="caution">
    <text evidence="2">The sequence shown here is derived from an EMBL/GenBank/DDBJ whole genome shotgun (WGS) entry which is preliminary data.</text>
</comment>
<name>A0A964V380_9ACTN</name>
<accession>A0A964V380</accession>